<dbReference type="InterPro" id="IPR050228">
    <property type="entry name" value="Carboxylesterase_BioH"/>
</dbReference>
<feature type="domain" description="AB hydrolase-1" evidence="1">
    <location>
        <begin position="46"/>
        <end position="277"/>
    </location>
</feature>
<dbReference type="InterPro" id="IPR029058">
    <property type="entry name" value="AB_hydrolase_fold"/>
</dbReference>
<dbReference type="SUPFAM" id="SSF53474">
    <property type="entry name" value="alpha/beta-Hydrolases"/>
    <property type="match status" value="1"/>
</dbReference>
<name>A0A388T2T8_9ACTN</name>
<dbReference type="InterPro" id="IPR000073">
    <property type="entry name" value="AB_hydrolase_1"/>
</dbReference>
<dbReference type="GO" id="GO:0016787">
    <property type="term" value="F:hydrolase activity"/>
    <property type="evidence" value="ECO:0007669"/>
    <property type="project" value="UniProtKB-KW"/>
</dbReference>
<organism evidence="2 3">
    <name type="scientific">Streptomyces spongiicola</name>
    <dbReference type="NCBI Taxonomy" id="1690221"/>
    <lineage>
        <taxon>Bacteria</taxon>
        <taxon>Bacillati</taxon>
        <taxon>Actinomycetota</taxon>
        <taxon>Actinomycetes</taxon>
        <taxon>Kitasatosporales</taxon>
        <taxon>Streptomycetaceae</taxon>
        <taxon>Streptomyces</taxon>
    </lineage>
</organism>
<gene>
    <name evidence="2" type="ORF">SSP531S_39100</name>
</gene>
<dbReference type="Pfam" id="PF12697">
    <property type="entry name" value="Abhydrolase_6"/>
    <property type="match status" value="1"/>
</dbReference>
<dbReference type="EMBL" id="BGZL01000011">
    <property type="protein sequence ID" value="GBQ02451.1"/>
    <property type="molecule type" value="Genomic_DNA"/>
</dbReference>
<comment type="caution">
    <text evidence="2">The sequence shown here is derived from an EMBL/GenBank/DDBJ whole genome shotgun (WGS) entry which is preliminary data.</text>
</comment>
<protein>
    <submittedName>
        <fullName evidence="2">Alpha/beta hydrolase</fullName>
    </submittedName>
</protein>
<keyword evidence="2" id="KW-0378">Hydrolase</keyword>
<sequence>MLFMSQLLSLETPDHARPVRLRTERGVFAALDVPPAGHAPVRGTALLVPGFMGSKEDFLPMLPALSADGVRVLAVDCRGQYETGSASSTPAYSQDDMVGDLVAVTRSLGVGPVHLLGHSYGGSLVRAAVIATQGDPSLWASVTLMNFGPGAVSSWQRERLHLLLSVVESMSLAEIWPFVRSKDESVPEDVERFLERRWMGNSPIQLAAVAQHMLDETDTTADLARMAIPVSVISGAPDETWDPDGVERMARQLGAAFVRIKDGGHSPNVHKPSEVASALLDFWLTPQSAAVA</sequence>
<dbReference type="PANTHER" id="PTHR43194">
    <property type="entry name" value="HYDROLASE ALPHA/BETA FOLD FAMILY"/>
    <property type="match status" value="1"/>
</dbReference>
<dbReference type="AlphaFoldDB" id="A0A388T2T8"/>
<evidence type="ECO:0000313" key="3">
    <source>
        <dbReference type="Proteomes" id="UP000265354"/>
    </source>
</evidence>
<dbReference type="Proteomes" id="UP000265354">
    <property type="component" value="Unassembled WGS sequence"/>
</dbReference>
<dbReference type="PANTHER" id="PTHR43194:SF2">
    <property type="entry name" value="PEROXISOMAL MEMBRANE PROTEIN LPX1"/>
    <property type="match status" value="1"/>
</dbReference>
<evidence type="ECO:0000313" key="2">
    <source>
        <dbReference type="EMBL" id="GBQ02451.1"/>
    </source>
</evidence>
<reference evidence="2 3" key="1">
    <citation type="submission" date="2018-07" db="EMBL/GenBank/DDBJ databases">
        <title>Whole Genome Shotgun Sequence of Streptomyces spongiicola strain 531S.</title>
        <authorList>
            <person name="Dohra H."/>
            <person name="Kodani S."/>
        </authorList>
    </citation>
    <scope>NUCLEOTIDE SEQUENCE [LARGE SCALE GENOMIC DNA]</scope>
    <source>
        <strain evidence="2 3">531S</strain>
    </source>
</reference>
<dbReference type="Gene3D" id="3.40.50.1820">
    <property type="entry name" value="alpha/beta hydrolase"/>
    <property type="match status" value="1"/>
</dbReference>
<proteinExistence type="predicted"/>
<accession>A0A388T2T8</accession>
<evidence type="ECO:0000259" key="1">
    <source>
        <dbReference type="Pfam" id="PF12697"/>
    </source>
</evidence>